<organism evidence="2 3">
    <name type="scientific">Paenibacillus faecis</name>
    <dbReference type="NCBI Taxonomy" id="862114"/>
    <lineage>
        <taxon>Bacteria</taxon>
        <taxon>Bacillati</taxon>
        <taxon>Bacillota</taxon>
        <taxon>Bacilli</taxon>
        <taxon>Bacillales</taxon>
        <taxon>Paenibacillaceae</taxon>
        <taxon>Paenibacillus</taxon>
    </lineage>
</organism>
<dbReference type="OrthoDB" id="9809307at2"/>
<dbReference type="InterPro" id="IPR036465">
    <property type="entry name" value="vWFA_dom_sf"/>
</dbReference>
<name>A0A5D0CRD0_9BACL</name>
<dbReference type="InterPro" id="IPR025154">
    <property type="entry name" value="Put_metallopeptidase_dom"/>
</dbReference>
<dbReference type="SUPFAM" id="SSF53300">
    <property type="entry name" value="vWA-like"/>
    <property type="match status" value="1"/>
</dbReference>
<dbReference type="Pfam" id="PF13203">
    <property type="entry name" value="DUF2201_N"/>
    <property type="match status" value="2"/>
</dbReference>
<accession>A0A5D0CRD0</accession>
<protein>
    <submittedName>
        <fullName evidence="2">Peptidase</fullName>
    </submittedName>
</protein>
<feature type="domain" description="Putative metallopeptidase" evidence="1">
    <location>
        <begin position="22"/>
        <end position="122"/>
    </location>
</feature>
<evidence type="ECO:0000313" key="3">
    <source>
        <dbReference type="Proteomes" id="UP000325218"/>
    </source>
</evidence>
<comment type="caution">
    <text evidence="2">The sequence shown here is derived from an EMBL/GenBank/DDBJ whole genome shotgun (WGS) entry which is preliminary data.</text>
</comment>
<dbReference type="PANTHER" id="PTHR38730:SF1">
    <property type="entry name" value="SLL7028 PROTEIN"/>
    <property type="match status" value="1"/>
</dbReference>
<dbReference type="Proteomes" id="UP000325218">
    <property type="component" value="Unassembled WGS sequence"/>
</dbReference>
<evidence type="ECO:0000313" key="2">
    <source>
        <dbReference type="EMBL" id="TYA11327.1"/>
    </source>
</evidence>
<proteinExistence type="predicted"/>
<dbReference type="PANTHER" id="PTHR38730">
    <property type="entry name" value="SLL7028 PROTEIN"/>
    <property type="match status" value="1"/>
</dbReference>
<keyword evidence="3" id="KW-1185">Reference proteome</keyword>
<dbReference type="AlphaFoldDB" id="A0A5D0CRD0"/>
<dbReference type="RefSeq" id="WP_148455050.1">
    <property type="nucleotide sequence ID" value="NZ_VSDO01000004.1"/>
</dbReference>
<feature type="domain" description="Putative metallopeptidase" evidence="1">
    <location>
        <begin position="222"/>
        <end position="351"/>
    </location>
</feature>
<sequence length="607" mass="67664">MGKQKQKSGEMDPATRAYEEGLRLISRHPMFAPLASHAHFVRMEGNLCPDNGWAVTTSSGYIHVHPKRRALPEEWIYILAHALLHLGFGHFKVMERQDMWNTACDAFIAKFLYDMRLGKPPEGMNGSVEIPSGKGAEEDLYRSFIDQGLPPSFHNLGTAGPGHQDMLLSSRASDRSYWGNKNVNWQDLLGKGLAMAVTSAVNVSAGYEAYLGANRDILTPAMKARNWFVSSYPLMGAMAADFRIIEDPLLCTRLSISVAAVDAEAKEIYVNPAAGLDEQECRFVLAHEFLHVGLRHHARAEGRDPYLWNVACDYVINGWLMEMGLGAFPRVGGLHDPELKGLSAESVYDRIVTDMRLYRKVATFRGVGTGDILEPKVPDWWDRKDGLTLDEFYRSCLSQGLDYHFDQNRGFLPAGLIEEIRALSQPPILWDVELAKWFDNYFSPLEKVRTYARISRRQASTPDIPRPRWVPDAGAEDGRTFGVVLDTSGSMDTKLLGKALGAIASYSMARDVPLVRVVFCDAAVYDQGYLAPEAIADRVSVKGRGGTILQPAIDLLEHAGDFPKSGPLLIITDGYCDRVSIRREHAFLIPKGHHLPFVPKGKVFRMD</sequence>
<gene>
    <name evidence="2" type="ORF">FRY98_19405</name>
</gene>
<evidence type="ECO:0000259" key="1">
    <source>
        <dbReference type="Pfam" id="PF13203"/>
    </source>
</evidence>
<reference evidence="2 3" key="1">
    <citation type="submission" date="2019-08" db="EMBL/GenBank/DDBJ databases">
        <title>Genome sequencing of Paenibacillus faecis DSM 23593(T).</title>
        <authorList>
            <person name="Kook J.-K."/>
            <person name="Park S.-N."/>
            <person name="Lim Y.K."/>
        </authorList>
    </citation>
    <scope>NUCLEOTIDE SEQUENCE [LARGE SCALE GENOMIC DNA]</scope>
    <source>
        <strain evidence="2 3">DSM 23593</strain>
    </source>
</reference>
<dbReference type="EMBL" id="VSDO01000004">
    <property type="protein sequence ID" value="TYA11327.1"/>
    <property type="molecule type" value="Genomic_DNA"/>
</dbReference>